<dbReference type="InterPro" id="IPR036526">
    <property type="entry name" value="C-N_Hydrolase_sf"/>
</dbReference>
<keyword evidence="6 9" id="KW-1133">Transmembrane helix</keyword>
<accession>A0A6B3SPA4</accession>
<dbReference type="UniPathway" id="UPA00666"/>
<evidence type="ECO:0000259" key="10">
    <source>
        <dbReference type="PROSITE" id="PS50263"/>
    </source>
</evidence>
<dbReference type="NCBIfam" id="TIGR00546">
    <property type="entry name" value="lnt"/>
    <property type="match status" value="1"/>
</dbReference>
<keyword evidence="7 9" id="KW-0472">Membrane</keyword>
<dbReference type="CDD" id="cd07571">
    <property type="entry name" value="ALP_N-acyl_transferase"/>
    <property type="match status" value="1"/>
</dbReference>
<feature type="transmembrane region" description="Helical" evidence="9">
    <location>
        <begin position="190"/>
        <end position="211"/>
    </location>
</feature>
<feature type="transmembrane region" description="Helical" evidence="9">
    <location>
        <begin position="54"/>
        <end position="74"/>
    </location>
</feature>
<dbReference type="HAMAP" id="MF_01148">
    <property type="entry name" value="Lnt"/>
    <property type="match status" value="1"/>
</dbReference>
<evidence type="ECO:0000256" key="7">
    <source>
        <dbReference type="ARBA" id="ARBA00023136"/>
    </source>
</evidence>
<dbReference type="AlphaFoldDB" id="A0A6B3SPA4"/>
<keyword evidence="4 9" id="KW-0808">Transferase</keyword>
<comment type="similarity">
    <text evidence="2 9">Belongs to the CN hydrolase family. Apolipoprotein N-acyltransferase subfamily.</text>
</comment>
<dbReference type="SUPFAM" id="SSF56317">
    <property type="entry name" value="Carbon-nitrogen hydrolase"/>
    <property type="match status" value="1"/>
</dbReference>
<evidence type="ECO:0000256" key="5">
    <source>
        <dbReference type="ARBA" id="ARBA00022692"/>
    </source>
</evidence>
<dbReference type="Pfam" id="PF00795">
    <property type="entry name" value="CN_hydrolase"/>
    <property type="match status" value="1"/>
</dbReference>
<comment type="caution">
    <text evidence="11">The sequence shown here is derived from an EMBL/GenBank/DDBJ whole genome shotgun (WGS) entry which is preliminary data.</text>
</comment>
<dbReference type="Gene3D" id="3.60.110.10">
    <property type="entry name" value="Carbon-nitrogen hydrolase"/>
    <property type="match status" value="1"/>
</dbReference>
<evidence type="ECO:0000256" key="1">
    <source>
        <dbReference type="ARBA" id="ARBA00004651"/>
    </source>
</evidence>
<feature type="transmembrane region" description="Helical" evidence="9">
    <location>
        <begin position="86"/>
        <end position="109"/>
    </location>
</feature>
<keyword evidence="8 9" id="KW-0012">Acyltransferase</keyword>
<feature type="transmembrane region" description="Helical" evidence="9">
    <location>
        <begin position="159"/>
        <end position="183"/>
    </location>
</feature>
<comment type="caution">
    <text evidence="9">Lacks conserved residue(s) required for the propagation of feature annotation.</text>
</comment>
<protein>
    <recommendedName>
        <fullName evidence="9">Apolipoprotein N-acyltransferase</fullName>
        <shortName evidence="9">ALP N-acyltransferase</shortName>
        <ecNumber evidence="9">2.3.1.269</ecNumber>
    </recommendedName>
</protein>
<keyword evidence="11" id="KW-0449">Lipoprotein</keyword>
<organism evidence="11 12">
    <name type="scientific">Noviherbaspirillum galbum</name>
    <dbReference type="NCBI Taxonomy" id="2709383"/>
    <lineage>
        <taxon>Bacteria</taxon>
        <taxon>Pseudomonadati</taxon>
        <taxon>Pseudomonadota</taxon>
        <taxon>Betaproteobacteria</taxon>
        <taxon>Burkholderiales</taxon>
        <taxon>Oxalobacteraceae</taxon>
        <taxon>Noviherbaspirillum</taxon>
    </lineage>
</organism>
<feature type="domain" description="CN hydrolase" evidence="10">
    <location>
        <begin position="224"/>
        <end position="461"/>
    </location>
</feature>
<evidence type="ECO:0000256" key="4">
    <source>
        <dbReference type="ARBA" id="ARBA00022679"/>
    </source>
</evidence>
<evidence type="ECO:0000256" key="6">
    <source>
        <dbReference type="ARBA" id="ARBA00022989"/>
    </source>
</evidence>
<name>A0A6B3SPA4_9BURK</name>
<dbReference type="InterPro" id="IPR045378">
    <property type="entry name" value="LNT_N"/>
</dbReference>
<dbReference type="GO" id="GO:0042158">
    <property type="term" value="P:lipoprotein biosynthetic process"/>
    <property type="evidence" value="ECO:0007669"/>
    <property type="project" value="UniProtKB-UniRule"/>
</dbReference>
<dbReference type="EC" id="2.3.1.269" evidence="9"/>
<dbReference type="PANTHER" id="PTHR38686:SF1">
    <property type="entry name" value="APOLIPOPROTEIN N-ACYLTRANSFERASE"/>
    <property type="match status" value="1"/>
</dbReference>
<reference evidence="11 12" key="1">
    <citation type="submission" date="2020-02" db="EMBL/GenBank/DDBJ databases">
        <authorList>
            <person name="Kim M.K."/>
        </authorList>
    </citation>
    <scope>NUCLEOTIDE SEQUENCE [LARGE SCALE GENOMIC DNA]</scope>
    <source>
        <strain evidence="11 12">17J57-3</strain>
    </source>
</reference>
<evidence type="ECO:0000313" key="12">
    <source>
        <dbReference type="Proteomes" id="UP000482155"/>
    </source>
</evidence>
<comment type="pathway">
    <text evidence="9">Protein modification; lipoprotein biosynthesis (N-acyl transfer).</text>
</comment>
<dbReference type="GO" id="GO:0016410">
    <property type="term" value="F:N-acyltransferase activity"/>
    <property type="evidence" value="ECO:0007669"/>
    <property type="project" value="UniProtKB-UniRule"/>
</dbReference>
<keyword evidence="5 9" id="KW-0812">Transmembrane</keyword>
<dbReference type="RefSeq" id="WP_163962025.1">
    <property type="nucleotide sequence ID" value="NZ_JAAIVB010000032.1"/>
</dbReference>
<dbReference type="GO" id="GO:0005886">
    <property type="term" value="C:plasma membrane"/>
    <property type="evidence" value="ECO:0007669"/>
    <property type="project" value="UniProtKB-SubCell"/>
</dbReference>
<keyword evidence="3 9" id="KW-1003">Cell membrane</keyword>
<evidence type="ECO:0000313" key="11">
    <source>
        <dbReference type="EMBL" id="NEX61125.1"/>
    </source>
</evidence>
<evidence type="ECO:0000256" key="2">
    <source>
        <dbReference type="ARBA" id="ARBA00010065"/>
    </source>
</evidence>
<proteinExistence type="inferred from homology"/>
<keyword evidence="12" id="KW-1185">Reference proteome</keyword>
<dbReference type="InterPro" id="IPR004563">
    <property type="entry name" value="Apolipo_AcylTrfase"/>
</dbReference>
<dbReference type="PANTHER" id="PTHR38686">
    <property type="entry name" value="APOLIPOPROTEIN N-ACYLTRANSFERASE"/>
    <property type="match status" value="1"/>
</dbReference>
<comment type="subcellular location">
    <subcellularLocation>
        <location evidence="1 9">Cell membrane</location>
        <topology evidence="1 9">Multi-pass membrane protein</topology>
    </subcellularLocation>
</comment>
<comment type="function">
    <text evidence="9">Catalyzes the phospholipid dependent N-acylation of the N-terminal cysteine of apolipoprotein, the last step in lipoprotein maturation.</text>
</comment>
<dbReference type="EMBL" id="JAAIVB010000032">
    <property type="protein sequence ID" value="NEX61125.1"/>
    <property type="molecule type" value="Genomic_DNA"/>
</dbReference>
<dbReference type="InterPro" id="IPR003010">
    <property type="entry name" value="C-N_Hydrolase"/>
</dbReference>
<feature type="transmembrane region" description="Helical" evidence="9">
    <location>
        <begin position="29"/>
        <end position="45"/>
    </location>
</feature>
<comment type="catalytic activity">
    <reaction evidence="9">
        <text>N-terminal S-1,2-diacyl-sn-glyceryl-L-cysteinyl-[lipoprotein] + a glycerophospholipid = N-acyl-S-1,2-diacyl-sn-glyceryl-L-cysteinyl-[lipoprotein] + a 2-acyl-sn-glycero-3-phospholipid + H(+)</text>
        <dbReference type="Rhea" id="RHEA:48228"/>
        <dbReference type="Rhea" id="RHEA-COMP:14681"/>
        <dbReference type="Rhea" id="RHEA-COMP:14684"/>
        <dbReference type="ChEBI" id="CHEBI:15378"/>
        <dbReference type="ChEBI" id="CHEBI:136912"/>
        <dbReference type="ChEBI" id="CHEBI:140656"/>
        <dbReference type="ChEBI" id="CHEBI:140657"/>
        <dbReference type="ChEBI" id="CHEBI:140660"/>
        <dbReference type="EC" id="2.3.1.269"/>
    </reaction>
</comment>
<dbReference type="Pfam" id="PF20154">
    <property type="entry name" value="LNT_N"/>
    <property type="match status" value="1"/>
</dbReference>
<gene>
    <name evidence="9 11" type="primary">lnt</name>
    <name evidence="11" type="ORF">G3574_08545</name>
</gene>
<dbReference type="Proteomes" id="UP000482155">
    <property type="component" value="Unassembled WGS sequence"/>
</dbReference>
<sequence length="502" mass="51818">MRALQAFPASIIFAALAGAISAAGWAPSGVWIAALAGAGCLYLLVGRAASARRCLATGIAFGTGLHLAGSLQIIHAALGKTGAGGVMAAGATALLIAGLAAFTALPCLAWHASGGPGRGGAARFAALLTLGEAMRLLVFNGHTSLSLGYALVDTWLAGVAPVTGLYGLSFAGFFTAAAGAGLLAGRPKHAVLLVFAAAGWLSGLGLGLVPWSSPSGAPLQYRLLQTRAAQAGKFDPDASRRNALHLAARIESRAADLIVTPETAFAALLSNLPGEAVARMRRFSDRSGSHVLLGAFTPAANGDGYNSLVHLAPRQTAMERHDKASLMPFGEYSPAGFGWLTHALDIPFNDLASGGNVQPAFIVRGQRVGTLICHEDQLGSSARRWIPEANLLVNPTNLAWLEGSAGPEQGLQIARMRALEAGRPILRVANAGITAHIDEKGHVIARLPEGAETELRGMVQPVSGATPFARAGNLPVLLFCLGLVGLLISRRSKHDSPELRKD</sequence>
<evidence type="ECO:0000256" key="3">
    <source>
        <dbReference type="ARBA" id="ARBA00022475"/>
    </source>
</evidence>
<dbReference type="PROSITE" id="PS50263">
    <property type="entry name" value="CN_HYDROLASE"/>
    <property type="match status" value="1"/>
</dbReference>
<evidence type="ECO:0000256" key="9">
    <source>
        <dbReference type="HAMAP-Rule" id="MF_01148"/>
    </source>
</evidence>
<evidence type="ECO:0000256" key="8">
    <source>
        <dbReference type="ARBA" id="ARBA00023315"/>
    </source>
</evidence>